<dbReference type="KEGG" id="ngr:NAEGRDRAFT_64616"/>
<organism evidence="2">
    <name type="scientific">Naegleria gruberi</name>
    <name type="common">Amoeba</name>
    <dbReference type="NCBI Taxonomy" id="5762"/>
    <lineage>
        <taxon>Eukaryota</taxon>
        <taxon>Discoba</taxon>
        <taxon>Heterolobosea</taxon>
        <taxon>Tetramitia</taxon>
        <taxon>Eutetramitia</taxon>
        <taxon>Vahlkampfiidae</taxon>
        <taxon>Naegleria</taxon>
    </lineage>
</organism>
<gene>
    <name evidence="1" type="ORF">NAEGRDRAFT_64616</name>
</gene>
<reference evidence="1 2" key="1">
    <citation type="journal article" date="2010" name="Cell">
        <title>The genome of Naegleria gruberi illuminates early eukaryotic versatility.</title>
        <authorList>
            <person name="Fritz-Laylin L.K."/>
            <person name="Prochnik S.E."/>
            <person name="Ginger M.L."/>
            <person name="Dacks J.B."/>
            <person name="Carpenter M.L."/>
            <person name="Field M.C."/>
            <person name="Kuo A."/>
            <person name="Paredez A."/>
            <person name="Chapman J."/>
            <person name="Pham J."/>
            <person name="Shu S."/>
            <person name="Neupane R."/>
            <person name="Cipriano M."/>
            <person name="Mancuso J."/>
            <person name="Tu H."/>
            <person name="Salamov A."/>
            <person name="Lindquist E."/>
            <person name="Shapiro H."/>
            <person name="Lucas S."/>
            <person name="Grigoriev I.V."/>
            <person name="Cande W.Z."/>
            <person name="Fulton C."/>
            <person name="Rokhsar D.S."/>
            <person name="Dawson S.C."/>
        </authorList>
    </citation>
    <scope>NUCLEOTIDE SEQUENCE [LARGE SCALE GENOMIC DNA]</scope>
    <source>
        <strain evidence="1 2">NEG-M</strain>
    </source>
</reference>
<proteinExistence type="predicted"/>
<protein>
    <submittedName>
        <fullName evidence="1">Predicted protein</fullName>
    </submittedName>
</protein>
<keyword evidence="2" id="KW-1185">Reference proteome</keyword>
<dbReference type="VEuPathDB" id="AmoebaDB:NAEGRDRAFT_64616"/>
<dbReference type="EMBL" id="GG738855">
    <property type="protein sequence ID" value="EFC47286.1"/>
    <property type="molecule type" value="Genomic_DNA"/>
</dbReference>
<dbReference type="AlphaFoldDB" id="D2V700"/>
<dbReference type="InParanoid" id="D2V700"/>
<evidence type="ECO:0000313" key="2">
    <source>
        <dbReference type="Proteomes" id="UP000006671"/>
    </source>
</evidence>
<evidence type="ECO:0000313" key="1">
    <source>
        <dbReference type="EMBL" id="EFC47286.1"/>
    </source>
</evidence>
<sequence length="115" mass="13743">MSVFVKFFFEKVIYSDGSDKSFKKQNDKVYSPVFGEFMKENHHGMITHKTPNRPYSFALSENENRTIAQQQQMEYYGHYVNPITGLPSFPDYITQEDRQLEELRRMDGTNRWMNQ</sequence>
<dbReference type="RefSeq" id="XP_002680030.1">
    <property type="nucleotide sequence ID" value="XM_002679984.1"/>
</dbReference>
<name>D2V700_NAEGR</name>
<dbReference type="GeneID" id="8848936"/>
<dbReference type="Proteomes" id="UP000006671">
    <property type="component" value="Unassembled WGS sequence"/>
</dbReference>
<accession>D2V700</accession>
<dbReference type="OrthoDB" id="10421928at2759"/>